<organism evidence="4 5">
    <name type="scientific">Cladophialophora immunda</name>
    <dbReference type="NCBI Taxonomy" id="569365"/>
    <lineage>
        <taxon>Eukaryota</taxon>
        <taxon>Fungi</taxon>
        <taxon>Dikarya</taxon>
        <taxon>Ascomycota</taxon>
        <taxon>Pezizomycotina</taxon>
        <taxon>Eurotiomycetes</taxon>
        <taxon>Chaetothyriomycetidae</taxon>
        <taxon>Chaetothyriales</taxon>
        <taxon>Herpotrichiellaceae</taxon>
        <taxon>Cladophialophora</taxon>
    </lineage>
</organism>
<name>A0A0D1ZVG8_9EURO</name>
<keyword evidence="5" id="KW-1185">Reference proteome</keyword>
<dbReference type="PANTHER" id="PTHR43861:SF1">
    <property type="entry name" value="TRANS-ACONITATE 2-METHYLTRANSFERASE"/>
    <property type="match status" value="1"/>
</dbReference>
<evidence type="ECO:0000313" key="5">
    <source>
        <dbReference type="Proteomes" id="UP000054466"/>
    </source>
</evidence>
<dbReference type="InterPro" id="IPR029063">
    <property type="entry name" value="SAM-dependent_MTases_sf"/>
</dbReference>
<dbReference type="OrthoDB" id="540004at2759"/>
<sequence length="251" mass="28086">MTLQISLHQASTRQAPSIVWTWLGRLQCHANCDSSKKTPTMEDHKLQVQNGYDKIAQTYLDWISGRPTARLNYVEKLLSQLQSPSEANVLELGCGAGVPGTRFLAQRCGHVFANDISQAQIDLAKTNVPEENVQFIQGDMTKLKFDRSALQAVVAFYSIIHLPRDEQRTLIRQIWEWLSPAGYLLCNLGVADNPGSTADWLGSRMYWSGFDAETSLGILKDAGFTITQSEVLQDDEDGRLVPFLWILAKKS</sequence>
<dbReference type="AlphaFoldDB" id="A0A0D1ZVG8"/>
<dbReference type="Pfam" id="PF13649">
    <property type="entry name" value="Methyltransf_25"/>
    <property type="match status" value="1"/>
</dbReference>
<dbReference type="HOGENOM" id="CLU_060397_2_0_1"/>
<dbReference type="GO" id="GO:0032259">
    <property type="term" value="P:methylation"/>
    <property type="evidence" value="ECO:0007669"/>
    <property type="project" value="UniProtKB-KW"/>
</dbReference>
<dbReference type="GO" id="GO:0008168">
    <property type="term" value="F:methyltransferase activity"/>
    <property type="evidence" value="ECO:0007669"/>
    <property type="project" value="UniProtKB-KW"/>
</dbReference>
<keyword evidence="2" id="KW-0808">Transferase</keyword>
<dbReference type="EMBL" id="KN847041">
    <property type="protein sequence ID" value="KIW32146.1"/>
    <property type="molecule type" value="Genomic_DNA"/>
</dbReference>
<reference evidence="4 5" key="1">
    <citation type="submission" date="2015-01" db="EMBL/GenBank/DDBJ databases">
        <title>The Genome Sequence of Cladophialophora immunda CBS83496.</title>
        <authorList>
            <consortium name="The Broad Institute Genomics Platform"/>
            <person name="Cuomo C."/>
            <person name="de Hoog S."/>
            <person name="Gorbushina A."/>
            <person name="Stielow B."/>
            <person name="Teixiera M."/>
            <person name="Abouelleil A."/>
            <person name="Chapman S.B."/>
            <person name="Priest M."/>
            <person name="Young S.K."/>
            <person name="Wortman J."/>
            <person name="Nusbaum C."/>
            <person name="Birren B."/>
        </authorList>
    </citation>
    <scope>NUCLEOTIDE SEQUENCE [LARGE SCALE GENOMIC DNA]</scope>
    <source>
        <strain evidence="4 5">CBS 83496</strain>
    </source>
</reference>
<dbReference type="PANTHER" id="PTHR43861">
    <property type="entry name" value="TRANS-ACONITATE 2-METHYLTRANSFERASE-RELATED"/>
    <property type="match status" value="1"/>
</dbReference>
<evidence type="ECO:0000259" key="3">
    <source>
        <dbReference type="Pfam" id="PF13649"/>
    </source>
</evidence>
<dbReference type="VEuPathDB" id="FungiDB:PV07_03716"/>
<evidence type="ECO:0000256" key="2">
    <source>
        <dbReference type="ARBA" id="ARBA00022679"/>
    </source>
</evidence>
<dbReference type="CDD" id="cd02440">
    <property type="entry name" value="AdoMet_MTases"/>
    <property type="match status" value="1"/>
</dbReference>
<proteinExistence type="predicted"/>
<protein>
    <recommendedName>
        <fullName evidence="3">Methyltransferase domain-containing protein</fullName>
    </recommendedName>
</protein>
<accession>A0A0D1ZVG8</accession>
<gene>
    <name evidence="4" type="ORF">PV07_03716</name>
</gene>
<dbReference type="SUPFAM" id="SSF53335">
    <property type="entry name" value="S-adenosyl-L-methionine-dependent methyltransferases"/>
    <property type="match status" value="1"/>
</dbReference>
<dbReference type="RefSeq" id="XP_016252362.1">
    <property type="nucleotide sequence ID" value="XM_016390460.1"/>
</dbReference>
<dbReference type="STRING" id="569365.A0A0D1ZVG8"/>
<keyword evidence="1" id="KW-0489">Methyltransferase</keyword>
<dbReference type="GeneID" id="27342910"/>
<evidence type="ECO:0000256" key="1">
    <source>
        <dbReference type="ARBA" id="ARBA00022603"/>
    </source>
</evidence>
<feature type="domain" description="Methyltransferase" evidence="3">
    <location>
        <begin position="89"/>
        <end position="182"/>
    </location>
</feature>
<dbReference type="Gene3D" id="3.40.50.150">
    <property type="entry name" value="Vaccinia Virus protein VP39"/>
    <property type="match status" value="1"/>
</dbReference>
<dbReference type="InterPro" id="IPR041698">
    <property type="entry name" value="Methyltransf_25"/>
</dbReference>
<dbReference type="Proteomes" id="UP000054466">
    <property type="component" value="Unassembled WGS sequence"/>
</dbReference>
<evidence type="ECO:0000313" key="4">
    <source>
        <dbReference type="EMBL" id="KIW32146.1"/>
    </source>
</evidence>